<accession>A0ABW6HCA0</accession>
<keyword evidence="11" id="KW-1185">Reference proteome</keyword>
<reference evidence="10 11" key="1">
    <citation type="submission" date="2024-09" db="EMBL/GenBank/DDBJ databases">
        <title>The Natural Products Discovery Center: Release of the First 8490 Sequenced Strains for Exploring Actinobacteria Biosynthetic Diversity.</title>
        <authorList>
            <person name="Kalkreuter E."/>
            <person name="Kautsar S.A."/>
            <person name="Yang D."/>
            <person name="Bader C.D."/>
            <person name="Teijaro C.N."/>
            <person name="Fluegel L."/>
            <person name="Davis C.M."/>
            <person name="Simpson J.R."/>
            <person name="Lauterbach L."/>
            <person name="Steele A.D."/>
            <person name="Gui C."/>
            <person name="Meng S."/>
            <person name="Li G."/>
            <person name="Viehrig K."/>
            <person name="Ye F."/>
            <person name="Su P."/>
            <person name="Kiefer A.F."/>
            <person name="Nichols A."/>
            <person name="Cepeda A.J."/>
            <person name="Yan W."/>
            <person name="Fan B."/>
            <person name="Jiang Y."/>
            <person name="Adhikari A."/>
            <person name="Zheng C.-J."/>
            <person name="Schuster L."/>
            <person name="Cowan T.M."/>
            <person name="Smanski M.J."/>
            <person name="Chevrette M.G."/>
            <person name="De Carvalho L.P.S."/>
            <person name="Shen B."/>
        </authorList>
    </citation>
    <scope>NUCLEOTIDE SEQUENCE [LARGE SCALE GENOMIC DNA]</scope>
    <source>
        <strain evidence="10 11">NPDC059500</strain>
    </source>
</reference>
<proteinExistence type="inferred from homology"/>
<dbReference type="CDD" id="cd07503">
    <property type="entry name" value="HAD_HisB-N"/>
    <property type="match status" value="1"/>
</dbReference>
<dbReference type="RefSeq" id="WP_381829577.1">
    <property type="nucleotide sequence ID" value="NZ_JBHYTS010000055.1"/>
</dbReference>
<comment type="similarity">
    <text evidence="2">Belongs to the GmhB family.</text>
</comment>
<evidence type="ECO:0000259" key="9">
    <source>
        <dbReference type="SMART" id="SM00116"/>
    </source>
</evidence>
<keyword evidence="5" id="KW-0378">Hydrolase</keyword>
<gene>
    <name evidence="10" type="ORF">ACFW88_27595</name>
</gene>
<feature type="region of interest" description="Disordered" evidence="8">
    <location>
        <begin position="187"/>
        <end position="209"/>
    </location>
</feature>
<dbReference type="InterPro" id="IPR000644">
    <property type="entry name" value="CBS_dom"/>
</dbReference>
<dbReference type="EMBL" id="JBHYTS010000055">
    <property type="protein sequence ID" value="MFE1754264.1"/>
    <property type="molecule type" value="Genomic_DNA"/>
</dbReference>
<evidence type="ECO:0000256" key="2">
    <source>
        <dbReference type="ARBA" id="ARBA00005628"/>
    </source>
</evidence>
<evidence type="ECO:0000256" key="7">
    <source>
        <dbReference type="ARBA" id="ARBA00031828"/>
    </source>
</evidence>
<evidence type="ECO:0000256" key="4">
    <source>
        <dbReference type="ARBA" id="ARBA00022723"/>
    </source>
</evidence>
<dbReference type="InterPro" id="IPR023214">
    <property type="entry name" value="HAD_sf"/>
</dbReference>
<dbReference type="NCBIfam" id="TIGR01662">
    <property type="entry name" value="HAD-SF-IIIA"/>
    <property type="match status" value="1"/>
</dbReference>
<organism evidence="10 11">
    <name type="scientific">Streptomyces anandii</name>
    <dbReference type="NCBI Taxonomy" id="285454"/>
    <lineage>
        <taxon>Bacteria</taxon>
        <taxon>Bacillati</taxon>
        <taxon>Actinomycetota</taxon>
        <taxon>Actinomycetes</taxon>
        <taxon>Kitasatosporales</taxon>
        <taxon>Streptomycetaceae</taxon>
        <taxon>Streptomyces</taxon>
    </lineage>
</organism>
<dbReference type="NCBIfam" id="TIGR01656">
    <property type="entry name" value="Histidinol-ppas"/>
    <property type="match status" value="1"/>
</dbReference>
<dbReference type="InterPro" id="IPR006549">
    <property type="entry name" value="HAD-SF_hydro_IIIA"/>
</dbReference>
<evidence type="ECO:0000256" key="6">
    <source>
        <dbReference type="ARBA" id="ARBA00023277"/>
    </source>
</evidence>
<evidence type="ECO:0000313" key="10">
    <source>
        <dbReference type="EMBL" id="MFE1754264.1"/>
    </source>
</evidence>
<feature type="domain" description="CBS" evidence="9">
    <location>
        <begin position="28"/>
        <end position="76"/>
    </location>
</feature>
<dbReference type="Proteomes" id="UP001599756">
    <property type="component" value="Unassembled WGS sequence"/>
</dbReference>
<dbReference type="InterPro" id="IPR036412">
    <property type="entry name" value="HAD-like_sf"/>
</dbReference>
<evidence type="ECO:0000256" key="5">
    <source>
        <dbReference type="ARBA" id="ARBA00022801"/>
    </source>
</evidence>
<evidence type="ECO:0000313" key="11">
    <source>
        <dbReference type="Proteomes" id="UP001599756"/>
    </source>
</evidence>
<dbReference type="InterPro" id="IPR006543">
    <property type="entry name" value="Histidinol-phos"/>
</dbReference>
<keyword evidence="3" id="KW-0963">Cytoplasm</keyword>
<dbReference type="SMART" id="SM00116">
    <property type="entry name" value="CBS"/>
    <property type="match status" value="1"/>
</dbReference>
<dbReference type="SUPFAM" id="SSF56784">
    <property type="entry name" value="HAD-like"/>
    <property type="match status" value="1"/>
</dbReference>
<comment type="caution">
    <text evidence="10">The sequence shown here is derived from an EMBL/GenBank/DDBJ whole genome shotgun (WGS) entry which is preliminary data.</text>
</comment>
<name>A0ABW6HCA0_9ACTN</name>
<dbReference type="PANTHER" id="PTHR42891">
    <property type="entry name" value="D-GLYCERO-BETA-D-MANNO-HEPTOSE-1,7-BISPHOSPHATE 7-PHOSPHATASE"/>
    <property type="match status" value="1"/>
</dbReference>
<evidence type="ECO:0000256" key="8">
    <source>
        <dbReference type="SAM" id="MobiDB-lite"/>
    </source>
</evidence>
<dbReference type="Pfam" id="PF13242">
    <property type="entry name" value="Hydrolase_like"/>
    <property type="match status" value="1"/>
</dbReference>
<keyword evidence="6" id="KW-0119">Carbohydrate metabolism</keyword>
<comment type="subcellular location">
    <subcellularLocation>
        <location evidence="1">Cytoplasm</location>
    </subcellularLocation>
</comment>
<evidence type="ECO:0000256" key="1">
    <source>
        <dbReference type="ARBA" id="ARBA00004496"/>
    </source>
</evidence>
<sequence length="209" mass="21658">MNRPQRPVQAVLFDRDGTLVEDVPYNGDPALVRPVEGARDAVRLLRARGIRTGVVTNQSGIARGLVSAADVRRVNARVDELLGPFDVWAVCPHGPGDGCHCRKPAPGMILWAAGRLCAEPSRTVVVGDIGADMEAARRAGAHGILVPTPVTRPEETARAGHVAPDLATAVRAILAGPPTGRVLAGERPAEAACAGGAPPAPGAAARRPR</sequence>
<feature type="compositionally biased region" description="Low complexity" evidence="8">
    <location>
        <begin position="190"/>
        <end position="209"/>
    </location>
</feature>
<dbReference type="PANTHER" id="PTHR42891:SF1">
    <property type="entry name" value="D-GLYCERO-BETA-D-MANNO-HEPTOSE-1,7-BISPHOSPHATE 7-PHOSPHATASE"/>
    <property type="match status" value="1"/>
</dbReference>
<dbReference type="Gene3D" id="3.40.50.1000">
    <property type="entry name" value="HAD superfamily/HAD-like"/>
    <property type="match status" value="1"/>
</dbReference>
<evidence type="ECO:0000256" key="3">
    <source>
        <dbReference type="ARBA" id="ARBA00022490"/>
    </source>
</evidence>
<protein>
    <recommendedName>
        <fullName evidence="7">D,D-heptose 1,7-bisphosphate phosphatase</fullName>
    </recommendedName>
</protein>
<keyword evidence="4" id="KW-0479">Metal-binding</keyword>
<dbReference type="InterPro" id="IPR004446">
    <property type="entry name" value="Heptose_bisP_phosphatase"/>
</dbReference>